<evidence type="ECO:0000313" key="1">
    <source>
        <dbReference type="EnsemblMetazoa" id="XP_014245306.1"/>
    </source>
</evidence>
<name>A0A8I6RHT0_CIMLE</name>
<dbReference type="KEGG" id="clec:106664256"/>
<protein>
    <recommendedName>
        <fullName evidence="3">Armadillo repeat-containing protein 1</fullName>
    </recommendedName>
</protein>
<dbReference type="RefSeq" id="XP_014245306.1">
    <property type="nucleotide sequence ID" value="XM_014389820.2"/>
</dbReference>
<dbReference type="EnsemblMetazoa" id="XM_014389820.2">
    <property type="protein sequence ID" value="XP_014245306.1"/>
    <property type="gene ID" value="LOC106664256"/>
</dbReference>
<evidence type="ECO:0000313" key="2">
    <source>
        <dbReference type="Proteomes" id="UP000494040"/>
    </source>
</evidence>
<accession>A0A8I6RHT0</accession>
<dbReference type="Proteomes" id="UP000494040">
    <property type="component" value="Unassembled WGS sequence"/>
</dbReference>
<dbReference type="PANTHER" id="PTHR28592:SF1">
    <property type="entry name" value="ARMADILLO REPEAT-CONTAINING PROTEIN 1"/>
    <property type="match status" value="1"/>
</dbReference>
<dbReference type="AlphaFoldDB" id="A0A8I6RHT0"/>
<dbReference type="OMA" id="ECRPNRE"/>
<sequence length="303" mass="34195">MTEESEKTSESESESDTIAQTLASYNKLALDETKHTTLVKDKTMVQFLAYCLDSNDNNALELSLRTLDLLAQNPKNRQEMSSTFGVLEALKATYERDIPEDLRKLAKNVKTILETPVTQDSFNQPARPSLLGDHNYSKKFSSIVFSFHVFGLNNDSRDNLESALVRVRGVISVVVYPDHQRCIVRVIERITAEMLAEAILDKAGLIAHLVVKNKNNQEVLKDILGKKKIQTLNLGGRGDLSPIAEYIEDAEEKNLSDDELPPYLPEEESPVKEKALHPFDRFRTSAASWVKTATSLFQNSFYW</sequence>
<proteinExistence type="predicted"/>
<dbReference type="OrthoDB" id="17335at2759"/>
<keyword evidence="2" id="KW-1185">Reference proteome</keyword>
<organism evidence="1 2">
    <name type="scientific">Cimex lectularius</name>
    <name type="common">Bed bug</name>
    <name type="synonym">Acanthia lectularia</name>
    <dbReference type="NCBI Taxonomy" id="79782"/>
    <lineage>
        <taxon>Eukaryota</taxon>
        <taxon>Metazoa</taxon>
        <taxon>Ecdysozoa</taxon>
        <taxon>Arthropoda</taxon>
        <taxon>Hexapoda</taxon>
        <taxon>Insecta</taxon>
        <taxon>Pterygota</taxon>
        <taxon>Neoptera</taxon>
        <taxon>Paraneoptera</taxon>
        <taxon>Hemiptera</taxon>
        <taxon>Heteroptera</taxon>
        <taxon>Panheteroptera</taxon>
        <taxon>Cimicomorpha</taxon>
        <taxon>Cimicidae</taxon>
        <taxon>Cimex</taxon>
    </lineage>
</organism>
<reference evidence="1" key="1">
    <citation type="submission" date="2022-01" db="UniProtKB">
        <authorList>
            <consortium name="EnsemblMetazoa"/>
        </authorList>
    </citation>
    <scope>IDENTIFICATION</scope>
</reference>
<dbReference type="PANTHER" id="PTHR28592">
    <property type="entry name" value="ARMADILLO REPEAT-CONTAINING PROTEIN 1"/>
    <property type="match status" value="1"/>
</dbReference>
<dbReference type="GeneID" id="106664256"/>
<evidence type="ECO:0008006" key="3">
    <source>
        <dbReference type="Google" id="ProtNLM"/>
    </source>
</evidence>